<dbReference type="AlphaFoldDB" id="A0A4Q2RRU1"/>
<feature type="active site" description="Proton donor" evidence="4">
    <location>
        <position position="55"/>
    </location>
</feature>
<evidence type="ECO:0000256" key="4">
    <source>
        <dbReference type="PIRSR" id="PIRSR000097-1"/>
    </source>
</evidence>
<comment type="similarity">
    <text evidence="1">Belongs to the aldo/keto reductase family.</text>
</comment>
<dbReference type="Gene3D" id="3.20.20.100">
    <property type="entry name" value="NADP-dependent oxidoreductase domain"/>
    <property type="match status" value="1"/>
</dbReference>
<dbReference type="InterPro" id="IPR036812">
    <property type="entry name" value="NAD(P)_OxRdtase_dom_sf"/>
</dbReference>
<dbReference type="PANTHER" id="PTHR43827:SF3">
    <property type="entry name" value="NADP-DEPENDENT OXIDOREDUCTASE DOMAIN-CONTAINING PROTEIN"/>
    <property type="match status" value="1"/>
</dbReference>
<dbReference type="PROSITE" id="PS00062">
    <property type="entry name" value="ALDOKETO_REDUCTASE_2"/>
    <property type="match status" value="1"/>
</dbReference>
<dbReference type="Proteomes" id="UP000294071">
    <property type="component" value="Unassembled WGS sequence"/>
</dbReference>
<comment type="caution">
    <text evidence="8">The sequence shown here is derived from an EMBL/GenBank/DDBJ whole genome shotgun (WGS) entry which is preliminary data.</text>
</comment>
<keyword evidence="3" id="KW-0560">Oxidoreductase</keyword>
<accession>A0A4Q2RRU1</accession>
<name>A0A4Q2RRU1_9ACTN</name>
<gene>
    <name evidence="8" type="ORF">EUA93_16350</name>
</gene>
<dbReference type="EMBL" id="SDWT01000002">
    <property type="protein sequence ID" value="RYB91720.1"/>
    <property type="molecule type" value="Genomic_DNA"/>
</dbReference>
<organism evidence="8 9">
    <name type="scientific">Nocardioides oleivorans</name>
    <dbReference type="NCBI Taxonomy" id="273676"/>
    <lineage>
        <taxon>Bacteria</taxon>
        <taxon>Bacillati</taxon>
        <taxon>Actinomycetota</taxon>
        <taxon>Actinomycetes</taxon>
        <taxon>Propionibacteriales</taxon>
        <taxon>Nocardioidaceae</taxon>
        <taxon>Nocardioides</taxon>
    </lineage>
</organism>
<dbReference type="PANTHER" id="PTHR43827">
    <property type="entry name" value="2,5-DIKETO-D-GLUCONIC ACID REDUCTASE"/>
    <property type="match status" value="1"/>
</dbReference>
<dbReference type="InterPro" id="IPR018170">
    <property type="entry name" value="Aldo/ket_reductase_CS"/>
</dbReference>
<dbReference type="PRINTS" id="PR00069">
    <property type="entry name" value="ALDKETRDTASE"/>
</dbReference>
<evidence type="ECO:0000256" key="2">
    <source>
        <dbReference type="ARBA" id="ARBA00022857"/>
    </source>
</evidence>
<dbReference type="InterPro" id="IPR023210">
    <property type="entry name" value="NADP_OxRdtase_dom"/>
</dbReference>
<dbReference type="PIRSF" id="PIRSF000097">
    <property type="entry name" value="AKR"/>
    <property type="match status" value="1"/>
</dbReference>
<dbReference type="GO" id="GO:0016616">
    <property type="term" value="F:oxidoreductase activity, acting on the CH-OH group of donors, NAD or NADP as acceptor"/>
    <property type="evidence" value="ECO:0007669"/>
    <property type="project" value="UniProtKB-ARBA"/>
</dbReference>
<dbReference type="PROSITE" id="PS00798">
    <property type="entry name" value="ALDOKETO_REDUCTASE_1"/>
    <property type="match status" value="1"/>
</dbReference>
<evidence type="ECO:0000313" key="8">
    <source>
        <dbReference type="EMBL" id="RYB91720.1"/>
    </source>
</evidence>
<evidence type="ECO:0000256" key="6">
    <source>
        <dbReference type="PIRSR" id="PIRSR000097-3"/>
    </source>
</evidence>
<dbReference type="FunFam" id="3.20.20.100:FF:000015">
    <property type="entry name" value="Oxidoreductase, aldo/keto reductase family"/>
    <property type="match status" value="1"/>
</dbReference>
<dbReference type="Pfam" id="PF00248">
    <property type="entry name" value="Aldo_ket_red"/>
    <property type="match status" value="1"/>
</dbReference>
<protein>
    <submittedName>
        <fullName evidence="8">Aldo/keto reductase</fullName>
    </submittedName>
</protein>
<dbReference type="RefSeq" id="WP_129401387.1">
    <property type="nucleotide sequence ID" value="NZ_SDWT01000002.1"/>
</dbReference>
<keyword evidence="2" id="KW-0521">NADP</keyword>
<evidence type="ECO:0000256" key="5">
    <source>
        <dbReference type="PIRSR" id="PIRSR000097-2"/>
    </source>
</evidence>
<sequence length="283" mass="31002">MASTPAQAPTYDLNDGTTIPAIGLGTYPLRDEDGTAAIVSAIEVGYRLIDTAVNYENETEVGEAIRRSGVPRDEILVASKIPGRHHAYDDAVASVRESLGRLGVERTDLHLIHWPNPSQGKYVEAWRALVQLQRDGLVRSIGVSNFTEEHLTRIIDDTGVVPAVNQVELHPRFPQDHMREVHERLGIRTEAWSPMGKRRAPLDEDAVTAAATAYDVSPGQVILRWHVQLGTLPIPKSGDSGRQAENLDVFGFELTDAEMSAISGLAEDDGRLFGGDPDTHEEM</sequence>
<dbReference type="OrthoDB" id="9804790at2"/>
<feature type="binding site" evidence="5">
    <location>
        <position position="113"/>
    </location>
    <ligand>
        <name>substrate</name>
    </ligand>
</feature>
<evidence type="ECO:0000313" key="9">
    <source>
        <dbReference type="Proteomes" id="UP000294071"/>
    </source>
</evidence>
<feature type="site" description="Lowers pKa of active site Tyr" evidence="6">
    <location>
        <position position="80"/>
    </location>
</feature>
<evidence type="ECO:0000256" key="1">
    <source>
        <dbReference type="ARBA" id="ARBA00007905"/>
    </source>
</evidence>
<evidence type="ECO:0000259" key="7">
    <source>
        <dbReference type="Pfam" id="PF00248"/>
    </source>
</evidence>
<dbReference type="SUPFAM" id="SSF51430">
    <property type="entry name" value="NAD(P)-linked oxidoreductase"/>
    <property type="match status" value="1"/>
</dbReference>
<dbReference type="InterPro" id="IPR020471">
    <property type="entry name" value="AKR"/>
</dbReference>
<proteinExistence type="inferred from homology"/>
<evidence type="ECO:0000256" key="3">
    <source>
        <dbReference type="ARBA" id="ARBA00023002"/>
    </source>
</evidence>
<reference evidence="8 9" key="1">
    <citation type="submission" date="2019-01" db="EMBL/GenBank/DDBJ databases">
        <title>Novel species of Nocardioides.</title>
        <authorList>
            <person name="Liu Q."/>
            <person name="Xin Y.-H."/>
        </authorList>
    </citation>
    <scope>NUCLEOTIDE SEQUENCE [LARGE SCALE GENOMIC DNA]</scope>
    <source>
        <strain evidence="8 9">CGMCC 4.6882</strain>
    </source>
</reference>
<dbReference type="CDD" id="cd19132">
    <property type="entry name" value="AKR_AKR5D1_E1"/>
    <property type="match status" value="1"/>
</dbReference>
<keyword evidence="9" id="KW-1185">Reference proteome</keyword>
<feature type="domain" description="NADP-dependent oxidoreductase" evidence="7">
    <location>
        <begin position="22"/>
        <end position="265"/>
    </location>
</feature>